<feature type="chain" id="PRO_5045426877" evidence="2">
    <location>
        <begin position="29"/>
        <end position="238"/>
    </location>
</feature>
<sequence length="238" mass="25767">MNKAQRFLALAGMGFAAGAMISMGPAQAAPSTTQASSGGGSATRASDWGDDHVVGYYRTEWSCERAGWTGKRYGAWYDYDCDPIRYGWRGWVFRLVVDEDDWGWDDWRGSWPGDWPYRPDYLGRPFHIGGHHRPHGGPFGFPHHGGPMGHDDDDGPMDHDHHGGPMGGPMGHDHHGGPMGGPMGHDDHDGPMGHDDHDGPKGHGGPKGMPNGPKDLKDMPPKGMPPQGPGDKAGWPQP</sequence>
<feature type="signal peptide" evidence="2">
    <location>
        <begin position="1"/>
        <end position="28"/>
    </location>
</feature>
<keyword evidence="2" id="KW-0732">Signal</keyword>
<dbReference type="EMBL" id="CP126980">
    <property type="protein sequence ID" value="WIM99194.1"/>
    <property type="molecule type" value="Genomic_DNA"/>
</dbReference>
<dbReference type="Proteomes" id="UP001240150">
    <property type="component" value="Chromosome"/>
</dbReference>
<evidence type="ECO:0000256" key="1">
    <source>
        <dbReference type="SAM" id="MobiDB-lite"/>
    </source>
</evidence>
<gene>
    <name evidence="3" type="ORF">ACTOB_002838</name>
</gene>
<organism evidence="3 4">
    <name type="scientific">Actinoplanes oblitus</name>
    <dbReference type="NCBI Taxonomy" id="3040509"/>
    <lineage>
        <taxon>Bacteria</taxon>
        <taxon>Bacillati</taxon>
        <taxon>Actinomycetota</taxon>
        <taxon>Actinomycetes</taxon>
        <taxon>Micromonosporales</taxon>
        <taxon>Micromonosporaceae</taxon>
        <taxon>Actinoplanes</taxon>
    </lineage>
</organism>
<accession>A0ABY8WSC9</accession>
<dbReference type="RefSeq" id="WP_284920633.1">
    <property type="nucleotide sequence ID" value="NZ_CP126980.1"/>
</dbReference>
<evidence type="ECO:0000256" key="2">
    <source>
        <dbReference type="SAM" id="SignalP"/>
    </source>
</evidence>
<protein>
    <submittedName>
        <fullName evidence="3">Uncharacterized protein</fullName>
    </submittedName>
</protein>
<feature type="compositionally biased region" description="Basic and acidic residues" evidence="1">
    <location>
        <begin position="184"/>
        <end position="201"/>
    </location>
</feature>
<feature type="region of interest" description="Disordered" evidence="1">
    <location>
        <begin position="133"/>
        <end position="238"/>
    </location>
</feature>
<proteinExistence type="predicted"/>
<name>A0ABY8WSC9_9ACTN</name>
<keyword evidence="4" id="KW-1185">Reference proteome</keyword>
<evidence type="ECO:0000313" key="3">
    <source>
        <dbReference type="EMBL" id="WIM99194.1"/>
    </source>
</evidence>
<reference evidence="3 4" key="1">
    <citation type="submission" date="2023-06" db="EMBL/GenBank/DDBJ databases">
        <authorList>
            <person name="Yushchuk O."/>
            <person name="Binda E."/>
            <person name="Ruckert-Reed C."/>
            <person name="Fedorenko V."/>
            <person name="Kalinowski J."/>
            <person name="Marinelli F."/>
        </authorList>
    </citation>
    <scope>NUCLEOTIDE SEQUENCE [LARGE SCALE GENOMIC DNA]</scope>
    <source>
        <strain evidence="3 4">NRRL 3884</strain>
    </source>
</reference>
<evidence type="ECO:0000313" key="4">
    <source>
        <dbReference type="Proteomes" id="UP001240150"/>
    </source>
</evidence>